<dbReference type="Proteomes" id="UP000199503">
    <property type="component" value="Unassembled WGS sequence"/>
</dbReference>
<accession>A0A1H9W4G0</accession>
<evidence type="ECO:0000256" key="2">
    <source>
        <dbReference type="ARBA" id="ARBA00022679"/>
    </source>
</evidence>
<organism evidence="4 5">
    <name type="scientific">Lentzea albida</name>
    <dbReference type="NCBI Taxonomy" id="65499"/>
    <lineage>
        <taxon>Bacteria</taxon>
        <taxon>Bacillati</taxon>
        <taxon>Actinomycetota</taxon>
        <taxon>Actinomycetes</taxon>
        <taxon>Pseudonocardiales</taxon>
        <taxon>Pseudonocardiaceae</taxon>
        <taxon>Lentzea</taxon>
    </lineage>
</organism>
<name>A0A1H9W4G0_9PSEU</name>
<evidence type="ECO:0000256" key="3">
    <source>
        <dbReference type="SAM" id="MobiDB-lite"/>
    </source>
</evidence>
<dbReference type="SFLD" id="SFLDG01018">
    <property type="entry name" value="Squalene/Phytoene_Synthase_Lik"/>
    <property type="match status" value="1"/>
</dbReference>
<dbReference type="AlphaFoldDB" id="A0A1H9W4G0"/>
<proteinExistence type="predicted"/>
<dbReference type="GO" id="GO:0004311">
    <property type="term" value="F:geranylgeranyl diphosphate synthase activity"/>
    <property type="evidence" value="ECO:0007669"/>
    <property type="project" value="InterPro"/>
</dbReference>
<dbReference type="InterPro" id="IPR002060">
    <property type="entry name" value="Squ/phyt_synthse"/>
</dbReference>
<evidence type="ECO:0000313" key="4">
    <source>
        <dbReference type="EMBL" id="SES28840.1"/>
    </source>
</evidence>
<dbReference type="UniPathway" id="UPA00799"/>
<dbReference type="SUPFAM" id="SSF48576">
    <property type="entry name" value="Terpenoid synthases"/>
    <property type="match status" value="1"/>
</dbReference>
<dbReference type="Pfam" id="PF00494">
    <property type="entry name" value="SQS_PSY"/>
    <property type="match status" value="1"/>
</dbReference>
<dbReference type="InterPro" id="IPR033904">
    <property type="entry name" value="Trans_IPPS_HH"/>
</dbReference>
<evidence type="ECO:0000313" key="5">
    <source>
        <dbReference type="Proteomes" id="UP000199503"/>
    </source>
</evidence>
<feature type="region of interest" description="Disordered" evidence="3">
    <location>
        <begin position="422"/>
        <end position="467"/>
    </location>
</feature>
<reference evidence="5" key="1">
    <citation type="submission" date="2016-10" db="EMBL/GenBank/DDBJ databases">
        <authorList>
            <person name="Varghese N."/>
            <person name="Submissions S."/>
        </authorList>
    </citation>
    <scope>NUCLEOTIDE SEQUENCE [LARGE SCALE GENOMIC DNA]</scope>
    <source>
        <strain evidence="5">DSM 44437</strain>
    </source>
</reference>
<comment type="pathway">
    <text evidence="1">Carotenoid biosynthesis; phytoene biosynthesis.</text>
</comment>
<evidence type="ECO:0000256" key="1">
    <source>
        <dbReference type="ARBA" id="ARBA00004684"/>
    </source>
</evidence>
<dbReference type="STRING" id="65499.SAMN04488000_120157"/>
<dbReference type="GO" id="GO:0016117">
    <property type="term" value="P:carotenoid biosynthetic process"/>
    <property type="evidence" value="ECO:0007669"/>
    <property type="project" value="UniProtKB-ARBA"/>
</dbReference>
<sequence length="467" mass="48748">MSHGTVDLGDAYAACRRINARYGRTFFLATTLLRPEQRPAVHALYAFARWADEIVDAAGVTDRAGELDRLERLLEKPPSNPVLHALADTRRRYDIDGSLFTDFLASMRMDLDVTEYADLDALGVYVHGSAEVIGLQMLPVLGTVVPREEAAPHAARLGVAFQLTNFLRDVGEDLDRGRVYLPQDVLGAHGVDRDLLQWCRSHRRPDARVRRVLDDLVAHSYAIYRSAEPGIEMVSPASRPCVRTAHTLYRDILGLVGCEVLWRRVAVPNARRLAVALPGAGRALVARLRTSGVGGAAVPGVGAAVSPGVGPGAGSVVATELGAGVGPATTAKPDAGDGPATTTKPDAAVNSVVATELGTGVGPVTTAKPDAAVRPATASELTREVGLVVATELAPEANPEASLALNTDDSQVPATAVAQEVGAVPTAAADPRKVARSDTASALNAPPAVTPDVNPGVTAEASPGTSR</sequence>
<dbReference type="Gene3D" id="1.10.600.10">
    <property type="entry name" value="Farnesyl Diphosphate Synthase"/>
    <property type="match status" value="1"/>
</dbReference>
<gene>
    <name evidence="4" type="ORF">SAMN04488000_120157</name>
</gene>
<dbReference type="InterPro" id="IPR019845">
    <property type="entry name" value="Squalene/phytoene_synthase_CS"/>
</dbReference>
<dbReference type="InterPro" id="IPR008949">
    <property type="entry name" value="Isoprenoid_synthase_dom_sf"/>
</dbReference>
<dbReference type="SFLD" id="SFLDS00005">
    <property type="entry name" value="Isoprenoid_Synthase_Type_I"/>
    <property type="match status" value="1"/>
</dbReference>
<dbReference type="CDD" id="cd00683">
    <property type="entry name" value="Trans_IPPS_HH"/>
    <property type="match status" value="1"/>
</dbReference>
<dbReference type="EMBL" id="FOFV01000020">
    <property type="protein sequence ID" value="SES28840.1"/>
    <property type="molecule type" value="Genomic_DNA"/>
</dbReference>
<dbReference type="SFLD" id="SFLDG01212">
    <property type="entry name" value="Phytoene_synthase_like"/>
    <property type="match status" value="1"/>
</dbReference>
<keyword evidence="5" id="KW-1185">Reference proteome</keyword>
<dbReference type="OrthoDB" id="9807580at2"/>
<protein>
    <submittedName>
        <fullName evidence="4">Phytoene/squalene synthetase</fullName>
    </submittedName>
</protein>
<dbReference type="GO" id="GO:0051996">
    <property type="term" value="F:squalene synthase [NAD(P)H] activity"/>
    <property type="evidence" value="ECO:0007669"/>
    <property type="project" value="InterPro"/>
</dbReference>
<dbReference type="InterPro" id="IPR044843">
    <property type="entry name" value="Trans_IPPS_bact-type"/>
</dbReference>
<dbReference type="RefSeq" id="WP_089924358.1">
    <property type="nucleotide sequence ID" value="NZ_FOFV01000020.1"/>
</dbReference>
<dbReference type="PROSITE" id="PS01045">
    <property type="entry name" value="SQUALEN_PHYTOEN_SYN_2"/>
    <property type="match status" value="1"/>
</dbReference>
<keyword evidence="2" id="KW-0808">Transferase</keyword>
<dbReference type="PANTHER" id="PTHR31480">
    <property type="entry name" value="BIFUNCTIONAL LYCOPENE CYCLASE/PHYTOENE SYNTHASE"/>
    <property type="match status" value="1"/>
</dbReference>